<dbReference type="GO" id="GO:0000976">
    <property type="term" value="F:transcription cis-regulatory region binding"/>
    <property type="evidence" value="ECO:0007669"/>
    <property type="project" value="TreeGrafter"/>
</dbReference>
<dbReference type="Proteomes" id="UP000267017">
    <property type="component" value="Unassembled WGS sequence"/>
</dbReference>
<dbReference type="PROSITE" id="PS50943">
    <property type="entry name" value="HTH_CROC1"/>
    <property type="match status" value="1"/>
</dbReference>
<protein>
    <submittedName>
        <fullName evidence="6">LacI family transcriptional regulator</fullName>
    </submittedName>
</protein>
<evidence type="ECO:0000256" key="1">
    <source>
        <dbReference type="ARBA" id="ARBA00023015"/>
    </source>
</evidence>
<evidence type="ECO:0000313" key="7">
    <source>
        <dbReference type="Proteomes" id="UP000267017"/>
    </source>
</evidence>
<gene>
    <name evidence="6" type="ORF">EHV15_20420</name>
</gene>
<keyword evidence="3" id="KW-0804">Transcription</keyword>
<name>A0A3P3U5L0_9BACL</name>
<keyword evidence="1" id="KW-0805">Transcription regulation</keyword>
<dbReference type="PRINTS" id="PR00036">
    <property type="entry name" value="HTHLACI"/>
</dbReference>
<dbReference type="InterPro" id="IPR028082">
    <property type="entry name" value="Peripla_BP_I"/>
</dbReference>
<feature type="domain" description="HTH lacI-type" evidence="4">
    <location>
        <begin position="13"/>
        <end position="67"/>
    </location>
</feature>
<dbReference type="PROSITE" id="PS00356">
    <property type="entry name" value="HTH_LACI_1"/>
    <property type="match status" value="1"/>
</dbReference>
<sequence length="355" mass="40016">MQACIAGIFCMKVSIYDVAHLAGVSISTVSRVLNRSGYVSSKTEKKVSDAMNKLNFVPNGVAQNLANSETKLIGLYFSLPPDSSRSLFSTYVLEFINGVNSVLVQHGFHLLFINETNETDRILSNQTPPQYYAFIKQKRIDGLILGSTPVVCSSLLELLTLKLPVVYIGEKLFEQAGMNVYARYKQYHREVLDYFYERNHRRIAVLTMETAPIKPVIRDFEAEKNGDDLMIKHFTYTNDLISYLELIKTIFSQQGDKPTALLLDDVSKTQQTINFLNNLGLDVPNDVSLITIEHNKNDGNQYVPAVTSVYVPAYQMAVEAATLLFEYIQGKQETNREIIVTSTIIERNSVKTLTL</sequence>
<dbReference type="AlphaFoldDB" id="A0A3P3U5L0"/>
<dbReference type="InterPro" id="IPR046335">
    <property type="entry name" value="LacI/GalR-like_sensor"/>
</dbReference>
<evidence type="ECO:0000259" key="5">
    <source>
        <dbReference type="PROSITE" id="PS50943"/>
    </source>
</evidence>
<evidence type="ECO:0000313" key="6">
    <source>
        <dbReference type="EMBL" id="RRJ65016.1"/>
    </source>
</evidence>
<proteinExistence type="predicted"/>
<dbReference type="SUPFAM" id="SSF53822">
    <property type="entry name" value="Periplasmic binding protein-like I"/>
    <property type="match status" value="1"/>
</dbReference>
<dbReference type="SMART" id="SM00354">
    <property type="entry name" value="HTH_LACI"/>
    <property type="match status" value="1"/>
</dbReference>
<dbReference type="SUPFAM" id="SSF47413">
    <property type="entry name" value="lambda repressor-like DNA-binding domains"/>
    <property type="match status" value="1"/>
</dbReference>
<dbReference type="Pfam" id="PF13377">
    <property type="entry name" value="Peripla_BP_3"/>
    <property type="match status" value="1"/>
</dbReference>
<dbReference type="Pfam" id="PF00356">
    <property type="entry name" value="LacI"/>
    <property type="match status" value="1"/>
</dbReference>
<dbReference type="Gene3D" id="1.10.260.40">
    <property type="entry name" value="lambda repressor-like DNA-binding domains"/>
    <property type="match status" value="1"/>
</dbReference>
<dbReference type="OrthoDB" id="2520732at2"/>
<dbReference type="InterPro" id="IPR001387">
    <property type="entry name" value="Cro/C1-type_HTH"/>
</dbReference>
<dbReference type="Gene3D" id="3.40.50.2300">
    <property type="match status" value="2"/>
</dbReference>
<organism evidence="6 7">
    <name type="scientific">Paenibacillus oralis</name>
    <dbReference type="NCBI Taxonomy" id="2490856"/>
    <lineage>
        <taxon>Bacteria</taxon>
        <taxon>Bacillati</taxon>
        <taxon>Bacillota</taxon>
        <taxon>Bacilli</taxon>
        <taxon>Bacillales</taxon>
        <taxon>Paenibacillaceae</taxon>
        <taxon>Paenibacillus</taxon>
    </lineage>
</organism>
<dbReference type="CDD" id="cd06267">
    <property type="entry name" value="PBP1_LacI_sugar_binding-like"/>
    <property type="match status" value="1"/>
</dbReference>
<keyword evidence="7" id="KW-1185">Reference proteome</keyword>
<evidence type="ECO:0000259" key="4">
    <source>
        <dbReference type="PROSITE" id="PS50932"/>
    </source>
</evidence>
<comment type="caution">
    <text evidence="6">The sequence shown here is derived from an EMBL/GenBank/DDBJ whole genome shotgun (WGS) entry which is preliminary data.</text>
</comment>
<evidence type="ECO:0000256" key="3">
    <source>
        <dbReference type="ARBA" id="ARBA00023163"/>
    </source>
</evidence>
<accession>A0A3P3U5L0</accession>
<dbReference type="InterPro" id="IPR000843">
    <property type="entry name" value="HTH_LacI"/>
</dbReference>
<dbReference type="PANTHER" id="PTHR30146:SF154">
    <property type="entry name" value="TRANSCRIPTION REGULATOR, MEMBER OF GALR FAMILY"/>
    <property type="match status" value="1"/>
</dbReference>
<dbReference type="CDD" id="cd01392">
    <property type="entry name" value="HTH_LacI"/>
    <property type="match status" value="1"/>
</dbReference>
<dbReference type="InterPro" id="IPR010982">
    <property type="entry name" value="Lambda_DNA-bd_dom_sf"/>
</dbReference>
<dbReference type="EMBL" id="RRCN01000001">
    <property type="protein sequence ID" value="RRJ65016.1"/>
    <property type="molecule type" value="Genomic_DNA"/>
</dbReference>
<feature type="domain" description="HTH cro/C1-type" evidence="5">
    <location>
        <begin position="12"/>
        <end position="57"/>
    </location>
</feature>
<dbReference type="GO" id="GO:0003700">
    <property type="term" value="F:DNA-binding transcription factor activity"/>
    <property type="evidence" value="ECO:0007669"/>
    <property type="project" value="TreeGrafter"/>
</dbReference>
<dbReference type="PANTHER" id="PTHR30146">
    <property type="entry name" value="LACI-RELATED TRANSCRIPTIONAL REPRESSOR"/>
    <property type="match status" value="1"/>
</dbReference>
<reference evidence="6 7" key="1">
    <citation type="submission" date="2018-11" db="EMBL/GenBank/DDBJ databases">
        <title>Genome sequencing of Paenibacillus sp. KCOM 3021 (= ChDC PVNT-B20).</title>
        <authorList>
            <person name="Kook J.-K."/>
            <person name="Park S.-N."/>
            <person name="Lim Y.K."/>
        </authorList>
    </citation>
    <scope>NUCLEOTIDE SEQUENCE [LARGE SCALE GENOMIC DNA]</scope>
    <source>
        <strain evidence="6 7">KCOM 3021</strain>
    </source>
</reference>
<evidence type="ECO:0000256" key="2">
    <source>
        <dbReference type="ARBA" id="ARBA00023125"/>
    </source>
</evidence>
<keyword evidence="2" id="KW-0238">DNA-binding</keyword>
<dbReference type="PROSITE" id="PS50932">
    <property type="entry name" value="HTH_LACI_2"/>
    <property type="match status" value="1"/>
</dbReference>